<dbReference type="PANTHER" id="PTHR35330">
    <property type="entry name" value="SIROHEME BIOSYNTHESIS PROTEIN MET8"/>
    <property type="match status" value="1"/>
</dbReference>
<keyword evidence="5" id="KW-0627">Porphyrin biosynthesis</keyword>
<dbReference type="GO" id="GO:0043115">
    <property type="term" value="F:precorrin-2 dehydrogenase activity"/>
    <property type="evidence" value="ECO:0007669"/>
    <property type="project" value="UniProtKB-EC"/>
</dbReference>
<sequence>MFFPMCINLENKKILVIGAGKVAARKIKKIADYGTDITVLSKEIKKSEILEIKNIKFEKKTLENNQNEIEKIVKNYFLVIVATNDENLNEKIAVICDKNNILVNNVSSKTTMNAMFTGIVKNDEFQISISTNGKNCKRSRAMKEEIKKILNKIEN</sequence>
<dbReference type="EMBL" id="CP165644">
    <property type="protein sequence ID" value="XDU66339.1"/>
    <property type="molecule type" value="Genomic_DNA"/>
</dbReference>
<keyword evidence="4" id="KW-0520">NAD</keyword>
<dbReference type="GO" id="GO:0019354">
    <property type="term" value="P:siroheme biosynthetic process"/>
    <property type="evidence" value="ECO:0007669"/>
    <property type="project" value="InterPro"/>
</dbReference>
<dbReference type="PANTHER" id="PTHR35330:SF1">
    <property type="entry name" value="SIROHEME BIOSYNTHESIS PROTEIN MET8"/>
    <property type="match status" value="1"/>
</dbReference>
<evidence type="ECO:0000256" key="4">
    <source>
        <dbReference type="ARBA" id="ARBA00023027"/>
    </source>
</evidence>
<dbReference type="SUPFAM" id="SSF75615">
    <property type="entry name" value="Siroheme synthase middle domains-like"/>
    <property type="match status" value="1"/>
</dbReference>
<evidence type="ECO:0000256" key="5">
    <source>
        <dbReference type="ARBA" id="ARBA00023244"/>
    </source>
</evidence>
<dbReference type="InterPro" id="IPR028161">
    <property type="entry name" value="Met8-like"/>
</dbReference>
<keyword evidence="3" id="KW-0560">Oxidoreductase</keyword>
<gene>
    <name evidence="7" type="ORF">AB8B22_07920</name>
</gene>
<dbReference type="AlphaFoldDB" id="A0AB39VGE5"/>
<organism evidence="7">
    <name type="scientific">Leptotrichia rugosa</name>
    <dbReference type="NCBI Taxonomy" id="3239302"/>
    <lineage>
        <taxon>Bacteria</taxon>
        <taxon>Fusobacteriati</taxon>
        <taxon>Fusobacteriota</taxon>
        <taxon>Fusobacteriia</taxon>
        <taxon>Fusobacteriales</taxon>
        <taxon>Leptotrichiaceae</taxon>
        <taxon>Leptotrichia</taxon>
    </lineage>
</organism>
<dbReference type="RefSeq" id="WP_369710705.1">
    <property type="nucleotide sequence ID" value="NZ_CP165644.1"/>
</dbReference>
<dbReference type="KEGG" id="lrug:AB8B22_07920"/>
<dbReference type="InterPro" id="IPR006367">
    <property type="entry name" value="Sirohaem_synthase_N"/>
</dbReference>
<evidence type="ECO:0000256" key="6">
    <source>
        <dbReference type="ARBA" id="ARBA00047561"/>
    </source>
</evidence>
<proteinExistence type="predicted"/>
<accession>A0AB39VGE5</accession>
<evidence type="ECO:0000313" key="7">
    <source>
        <dbReference type="EMBL" id="XDU66339.1"/>
    </source>
</evidence>
<reference evidence="7" key="1">
    <citation type="submission" date="2024-07" db="EMBL/GenBank/DDBJ databases">
        <authorList>
            <person name="Li X.-J."/>
            <person name="Wang X."/>
        </authorList>
    </citation>
    <scope>NUCLEOTIDE SEQUENCE</scope>
    <source>
        <strain evidence="7">HSP-334</strain>
    </source>
</reference>
<dbReference type="Gene3D" id="3.40.50.720">
    <property type="entry name" value="NAD(P)-binding Rossmann-like Domain"/>
    <property type="match status" value="1"/>
</dbReference>
<evidence type="ECO:0000256" key="1">
    <source>
        <dbReference type="ARBA" id="ARBA00005010"/>
    </source>
</evidence>
<dbReference type="GO" id="GO:0004325">
    <property type="term" value="F:ferrochelatase activity"/>
    <property type="evidence" value="ECO:0007669"/>
    <property type="project" value="InterPro"/>
</dbReference>
<evidence type="ECO:0000256" key="3">
    <source>
        <dbReference type="ARBA" id="ARBA00023002"/>
    </source>
</evidence>
<evidence type="ECO:0000256" key="2">
    <source>
        <dbReference type="ARBA" id="ARBA00012400"/>
    </source>
</evidence>
<dbReference type="NCBIfam" id="TIGR01470">
    <property type="entry name" value="cysG_Nterm"/>
    <property type="match status" value="1"/>
</dbReference>
<comment type="pathway">
    <text evidence="1">Porphyrin-containing compound metabolism; siroheme biosynthesis; sirohydrochlorin from precorrin-2: step 1/1.</text>
</comment>
<protein>
    <recommendedName>
        <fullName evidence="2">precorrin-2 dehydrogenase</fullName>
        <ecNumber evidence="2">1.3.1.76</ecNumber>
    </recommendedName>
</protein>
<comment type="catalytic activity">
    <reaction evidence="6">
        <text>precorrin-2 + NAD(+) = sirohydrochlorin + NADH + 2 H(+)</text>
        <dbReference type="Rhea" id="RHEA:15613"/>
        <dbReference type="ChEBI" id="CHEBI:15378"/>
        <dbReference type="ChEBI" id="CHEBI:57540"/>
        <dbReference type="ChEBI" id="CHEBI:57945"/>
        <dbReference type="ChEBI" id="CHEBI:58351"/>
        <dbReference type="ChEBI" id="CHEBI:58827"/>
        <dbReference type="EC" id="1.3.1.76"/>
    </reaction>
</comment>
<dbReference type="SUPFAM" id="SSF51735">
    <property type="entry name" value="NAD(P)-binding Rossmann-fold domains"/>
    <property type="match status" value="1"/>
</dbReference>
<dbReference type="EC" id="1.3.1.76" evidence="2"/>
<name>A0AB39VGE5_9FUSO</name>
<dbReference type="InterPro" id="IPR036291">
    <property type="entry name" value="NAD(P)-bd_dom_sf"/>
</dbReference>
<dbReference type="Pfam" id="PF13241">
    <property type="entry name" value="NAD_binding_7"/>
    <property type="match status" value="1"/>
</dbReference>